<dbReference type="SMART" id="SM00393">
    <property type="entry name" value="R3H"/>
    <property type="match status" value="1"/>
</dbReference>
<evidence type="ECO:0000256" key="2">
    <source>
        <dbReference type="ARBA" id="ARBA00022884"/>
    </source>
</evidence>
<dbReference type="GO" id="GO:0009252">
    <property type="term" value="P:peptidoglycan biosynthetic process"/>
    <property type="evidence" value="ECO:0007669"/>
    <property type="project" value="UniProtKB-UniRule"/>
</dbReference>
<name>A0A2T4U2S0_9BACI</name>
<dbReference type="OrthoDB" id="9794483at2"/>
<evidence type="ECO:0000256" key="5">
    <source>
        <dbReference type="ARBA" id="ARBA00023316"/>
    </source>
</evidence>
<dbReference type="AlphaFoldDB" id="A0A2T4U2S0"/>
<evidence type="ECO:0000259" key="7">
    <source>
        <dbReference type="PROSITE" id="PS51061"/>
    </source>
</evidence>
<dbReference type="Pfam" id="PF14804">
    <property type="entry name" value="Jag_N"/>
    <property type="match status" value="1"/>
</dbReference>
<dbReference type="InterPro" id="IPR015946">
    <property type="entry name" value="KH_dom-like_a/b"/>
</dbReference>
<dbReference type="InterPro" id="IPR034079">
    <property type="entry name" value="R3H_KhpB"/>
</dbReference>
<comment type="caution">
    <text evidence="8">The sequence shown here is derived from an EMBL/GenBank/DDBJ whole genome shotgun (WGS) entry which is preliminary data.</text>
</comment>
<dbReference type="PROSITE" id="PS51061">
    <property type="entry name" value="R3H"/>
    <property type="match status" value="1"/>
</dbReference>
<evidence type="ECO:0000256" key="1">
    <source>
        <dbReference type="ARBA" id="ARBA00022490"/>
    </source>
</evidence>
<dbReference type="InterPro" id="IPR036867">
    <property type="entry name" value="R3H_dom_sf"/>
</dbReference>
<keyword evidence="1 6" id="KW-0963">Cytoplasm</keyword>
<organism evidence="8 9">
    <name type="scientific">Alkalicoccus saliphilus</name>
    <dbReference type="NCBI Taxonomy" id="200989"/>
    <lineage>
        <taxon>Bacteria</taxon>
        <taxon>Bacillati</taxon>
        <taxon>Bacillota</taxon>
        <taxon>Bacilli</taxon>
        <taxon>Bacillales</taxon>
        <taxon>Bacillaceae</taxon>
        <taxon>Alkalicoccus</taxon>
    </lineage>
</organism>
<feature type="region of interest" description="Jag_N domain" evidence="6">
    <location>
        <begin position="5"/>
        <end position="55"/>
    </location>
</feature>
<dbReference type="GO" id="GO:0071555">
    <property type="term" value="P:cell wall organization"/>
    <property type="evidence" value="ECO:0007669"/>
    <property type="project" value="UniProtKB-KW"/>
</dbReference>
<dbReference type="InterPro" id="IPR039247">
    <property type="entry name" value="KhpB"/>
</dbReference>
<dbReference type="Gene3D" id="3.30.300.20">
    <property type="match status" value="1"/>
</dbReference>
<comment type="function">
    <text evidence="6">A probable RNA chaperone. Forms a complex with KhpA which binds to cellular RNA and controls its expression. Plays a role in peptidoglycan (PG) homeostasis and cell length regulation.</text>
</comment>
<comment type="domain">
    <text evidence="6">Has an N-terminal Jag-N domain and 2 RNA-binding domains (KH and R3H).</text>
</comment>
<accession>A0A2T4U2S0</accession>
<dbReference type="CDD" id="cd02414">
    <property type="entry name" value="KH-II_Jag"/>
    <property type="match status" value="1"/>
</dbReference>
<dbReference type="InterPro" id="IPR032782">
    <property type="entry name" value="KhpB_N"/>
</dbReference>
<evidence type="ECO:0000256" key="6">
    <source>
        <dbReference type="HAMAP-Rule" id="MF_00867"/>
    </source>
</evidence>
<dbReference type="GO" id="GO:0003723">
    <property type="term" value="F:RNA binding"/>
    <property type="evidence" value="ECO:0007669"/>
    <property type="project" value="UniProtKB-UniRule"/>
</dbReference>
<comment type="similarity">
    <text evidence="6">Belongs to the KhpB RNA-binding protein family.</text>
</comment>
<dbReference type="CDD" id="cd02644">
    <property type="entry name" value="R3H_jag"/>
    <property type="match status" value="1"/>
</dbReference>
<dbReference type="InterPro" id="IPR001374">
    <property type="entry name" value="R3H_dom"/>
</dbReference>
<comment type="subcellular location">
    <subcellularLocation>
        <location evidence="6">Cytoplasm</location>
    </subcellularLocation>
</comment>
<dbReference type="InterPro" id="IPR038247">
    <property type="entry name" value="Jag_N_dom_sf"/>
</dbReference>
<comment type="subunit">
    <text evidence="6">Forms a complex with KhpA.</text>
</comment>
<dbReference type="EMBL" id="PZJJ01000037">
    <property type="protein sequence ID" value="PTL37693.1"/>
    <property type="molecule type" value="Genomic_DNA"/>
</dbReference>
<dbReference type="Proteomes" id="UP000240509">
    <property type="component" value="Unassembled WGS sequence"/>
</dbReference>
<sequence length="205" mass="22999">MNKVTVSGRTVEEAVVQGLEKLEADRGEVNIHVVEEAQKGFLGLIGNRPAVVEITRRPDPVKTGLNFLREAIHHMGVSASVEVEERKEGLYFLISGQEIGVLIGRRGQTLDSLQYLVNLAANKVSDKFVRIHLDAEGYRARRKEALETLAGRLAEKALRIRRDVQLEPMNSMERKIIHSALQNDGRVETYSDGKDPNRRVVIKPK</sequence>
<gene>
    <name evidence="6" type="primary">khpB</name>
    <name evidence="6" type="synonym">eloR</name>
    <name evidence="8" type="ORF">C6Y45_15175</name>
</gene>
<dbReference type="HAMAP" id="MF_00867">
    <property type="entry name" value="KhpB"/>
    <property type="match status" value="1"/>
</dbReference>
<dbReference type="InterPro" id="IPR038008">
    <property type="entry name" value="Jag_KH"/>
</dbReference>
<protein>
    <recommendedName>
        <fullName evidence="6">RNA-binding protein KhpB</fullName>
    </recommendedName>
    <alternativeName>
        <fullName evidence="6">RNA-binding protein EloR</fullName>
    </alternativeName>
</protein>
<evidence type="ECO:0000313" key="8">
    <source>
        <dbReference type="EMBL" id="PTL37693.1"/>
    </source>
</evidence>
<evidence type="ECO:0000256" key="4">
    <source>
        <dbReference type="ARBA" id="ARBA00023186"/>
    </source>
</evidence>
<dbReference type="NCBIfam" id="NF041568">
    <property type="entry name" value="Jag_EloR"/>
    <property type="match status" value="1"/>
</dbReference>
<keyword evidence="2 6" id="KW-0694">RNA-binding</keyword>
<keyword evidence="9" id="KW-1185">Reference proteome</keyword>
<keyword evidence="3 6" id="KW-0133">Cell shape</keyword>
<dbReference type="RefSeq" id="WP_107586066.1">
    <property type="nucleotide sequence ID" value="NZ_PZJJ01000037.1"/>
</dbReference>
<keyword evidence="5 6" id="KW-0961">Cell wall biogenesis/degradation</keyword>
<dbReference type="Pfam" id="PF13083">
    <property type="entry name" value="KH_KhpA-B"/>
    <property type="match status" value="1"/>
</dbReference>
<reference evidence="8 9" key="1">
    <citation type="submission" date="2018-03" db="EMBL/GenBank/DDBJ databases">
        <title>Alkalicoccus saliphilus sp. nov., isolated from a mineral pool.</title>
        <authorList>
            <person name="Zhao B."/>
        </authorList>
    </citation>
    <scope>NUCLEOTIDE SEQUENCE [LARGE SCALE GENOMIC DNA]</scope>
    <source>
        <strain evidence="8 9">6AG</strain>
    </source>
</reference>
<proteinExistence type="inferred from homology"/>
<dbReference type="PANTHER" id="PTHR35800">
    <property type="entry name" value="PROTEIN JAG"/>
    <property type="match status" value="1"/>
</dbReference>
<dbReference type="Pfam" id="PF01424">
    <property type="entry name" value="R3H"/>
    <property type="match status" value="1"/>
</dbReference>
<dbReference type="SMART" id="SM01245">
    <property type="entry name" value="Jag_N"/>
    <property type="match status" value="1"/>
</dbReference>
<dbReference type="Gene3D" id="3.30.30.80">
    <property type="entry name" value="probable RNA-binding protein from clostridium symbiosum atcc 14940"/>
    <property type="match status" value="1"/>
</dbReference>
<evidence type="ECO:0000313" key="9">
    <source>
        <dbReference type="Proteomes" id="UP000240509"/>
    </source>
</evidence>
<keyword evidence="4 6" id="KW-0143">Chaperone</keyword>
<evidence type="ECO:0000256" key="3">
    <source>
        <dbReference type="ARBA" id="ARBA00022960"/>
    </source>
</evidence>
<feature type="domain" description="R3H" evidence="7">
    <location>
        <begin position="140"/>
        <end position="205"/>
    </location>
</feature>
<dbReference type="GO" id="GO:0005737">
    <property type="term" value="C:cytoplasm"/>
    <property type="evidence" value="ECO:0007669"/>
    <property type="project" value="UniProtKB-SubCell"/>
</dbReference>
<dbReference type="PANTHER" id="PTHR35800:SF1">
    <property type="entry name" value="RNA-BINDING PROTEIN KHPB"/>
    <property type="match status" value="1"/>
</dbReference>
<dbReference type="Gene3D" id="3.30.1370.50">
    <property type="entry name" value="R3H-like domain"/>
    <property type="match status" value="1"/>
</dbReference>
<dbReference type="SUPFAM" id="SSF82708">
    <property type="entry name" value="R3H domain"/>
    <property type="match status" value="1"/>
</dbReference>
<dbReference type="GO" id="GO:0008360">
    <property type="term" value="P:regulation of cell shape"/>
    <property type="evidence" value="ECO:0007669"/>
    <property type="project" value="UniProtKB-KW"/>
</dbReference>